<evidence type="ECO:0000313" key="2">
    <source>
        <dbReference type="EMBL" id="MBE7369512.1"/>
    </source>
</evidence>
<accession>A0ABR9S965</accession>
<dbReference type="Proteomes" id="UP000806285">
    <property type="component" value="Unassembled WGS sequence"/>
</dbReference>
<evidence type="ECO:0000256" key="1">
    <source>
        <dbReference type="SAM" id="MobiDB-lite"/>
    </source>
</evidence>
<dbReference type="RefSeq" id="WP_193678136.1">
    <property type="nucleotide sequence ID" value="NZ_JADDIV010000005.1"/>
</dbReference>
<sequence>MADGFLGRWAKRKEAVRKGEAVPAEPEKVVAAVPPPQPSPGGGGSEAAVLPPPLGEGQGGGTPATEQSPLPTLADTESLTPASDFTRFVQPGVAPEVRNAAVKKLFADPHFNVMDRLDTYIDDYGKPDPIPPAMLRQLASAKFLNLFREDEEQEERERLAREGKGPTAREVADDPAPESVAQSSNRTEQALPPAEDHADPDLRLQQDDAPGREEPGAGSG</sequence>
<name>A0ABR9S965_9BURK</name>
<feature type="region of interest" description="Disordered" evidence="1">
    <location>
        <begin position="150"/>
        <end position="220"/>
    </location>
</feature>
<evidence type="ECO:0000313" key="3">
    <source>
        <dbReference type="Proteomes" id="UP000806285"/>
    </source>
</evidence>
<feature type="region of interest" description="Disordered" evidence="1">
    <location>
        <begin position="1"/>
        <end position="82"/>
    </location>
</feature>
<comment type="caution">
    <text evidence="2">The sequence shown here is derived from an EMBL/GenBank/DDBJ whole genome shotgun (WGS) entry which is preliminary data.</text>
</comment>
<organism evidence="2 3">
    <name type="scientific">Ramlibacter pallidus</name>
    <dbReference type="NCBI Taxonomy" id="2780087"/>
    <lineage>
        <taxon>Bacteria</taxon>
        <taxon>Pseudomonadati</taxon>
        <taxon>Pseudomonadota</taxon>
        <taxon>Betaproteobacteria</taxon>
        <taxon>Burkholderiales</taxon>
        <taxon>Comamonadaceae</taxon>
        <taxon>Ramlibacter</taxon>
    </lineage>
</organism>
<keyword evidence="3" id="KW-1185">Reference proteome</keyword>
<feature type="compositionally biased region" description="Basic and acidic residues" evidence="1">
    <location>
        <begin position="194"/>
        <end position="220"/>
    </location>
</feature>
<feature type="compositionally biased region" description="Basic and acidic residues" evidence="1">
    <location>
        <begin position="12"/>
        <end position="28"/>
    </location>
</feature>
<gene>
    <name evidence="2" type="ORF">IM787_18250</name>
</gene>
<dbReference type="EMBL" id="JADDIV010000005">
    <property type="protein sequence ID" value="MBE7369512.1"/>
    <property type="molecule type" value="Genomic_DNA"/>
</dbReference>
<feature type="compositionally biased region" description="Basic and acidic residues" evidence="1">
    <location>
        <begin position="155"/>
        <end position="164"/>
    </location>
</feature>
<reference evidence="2 3" key="1">
    <citation type="submission" date="2020-10" db="EMBL/GenBank/DDBJ databases">
        <title>Ramlibacter sp. HM2 16S ribosomal RNA gene Genome sequencing and assembly.</title>
        <authorList>
            <person name="Kang M."/>
        </authorList>
    </citation>
    <scope>NUCLEOTIDE SEQUENCE [LARGE SCALE GENOMIC DNA]</scope>
    <source>
        <strain evidence="2 3">HM2</strain>
    </source>
</reference>
<dbReference type="Pfam" id="PF11748">
    <property type="entry name" value="DUF3306"/>
    <property type="match status" value="1"/>
</dbReference>
<protein>
    <submittedName>
        <fullName evidence="2">DUF3306 domain-containing protein</fullName>
    </submittedName>
</protein>
<dbReference type="InterPro" id="IPR021735">
    <property type="entry name" value="DUF3306"/>
</dbReference>
<proteinExistence type="predicted"/>